<dbReference type="InterPro" id="IPR036388">
    <property type="entry name" value="WH-like_DNA-bd_sf"/>
</dbReference>
<dbReference type="PROSITE" id="PS50931">
    <property type="entry name" value="HTH_LYSR"/>
    <property type="match status" value="1"/>
</dbReference>
<reference evidence="6 7" key="1">
    <citation type="submission" date="2022-01" db="EMBL/GenBank/DDBJ databases">
        <title>Whole genome-based taxonomy of the Shewanellaceae.</title>
        <authorList>
            <person name="Martin-Rodriguez A.J."/>
        </authorList>
    </citation>
    <scope>NUCLEOTIDE SEQUENCE [LARGE SCALE GENOMIC DNA]</scope>
    <source>
        <strain evidence="6 7">DSM 24955</strain>
    </source>
</reference>
<evidence type="ECO:0000256" key="3">
    <source>
        <dbReference type="ARBA" id="ARBA00023125"/>
    </source>
</evidence>
<organism evidence="6 7">
    <name type="scientific">Shewanella electrodiphila</name>
    <dbReference type="NCBI Taxonomy" id="934143"/>
    <lineage>
        <taxon>Bacteria</taxon>
        <taxon>Pseudomonadati</taxon>
        <taxon>Pseudomonadota</taxon>
        <taxon>Gammaproteobacteria</taxon>
        <taxon>Alteromonadales</taxon>
        <taxon>Shewanellaceae</taxon>
        <taxon>Shewanella</taxon>
    </lineage>
</organism>
<comment type="similarity">
    <text evidence="1">Belongs to the LysR transcriptional regulatory family.</text>
</comment>
<evidence type="ECO:0000256" key="2">
    <source>
        <dbReference type="ARBA" id="ARBA00023015"/>
    </source>
</evidence>
<dbReference type="InterPro" id="IPR000847">
    <property type="entry name" value="LysR_HTH_N"/>
</dbReference>
<comment type="caution">
    <text evidence="6">The sequence shown here is derived from an EMBL/GenBank/DDBJ whole genome shotgun (WGS) entry which is preliminary data.</text>
</comment>
<dbReference type="Pfam" id="PF03466">
    <property type="entry name" value="LysR_substrate"/>
    <property type="match status" value="1"/>
</dbReference>
<dbReference type="InterPro" id="IPR036390">
    <property type="entry name" value="WH_DNA-bd_sf"/>
</dbReference>
<keyword evidence="4" id="KW-0804">Transcription</keyword>
<dbReference type="Gene3D" id="1.10.10.10">
    <property type="entry name" value="Winged helix-like DNA-binding domain superfamily/Winged helix DNA-binding domain"/>
    <property type="match status" value="1"/>
</dbReference>
<evidence type="ECO:0000256" key="1">
    <source>
        <dbReference type="ARBA" id="ARBA00009437"/>
    </source>
</evidence>
<protein>
    <submittedName>
        <fullName evidence="6">LysR family transcriptional regulator</fullName>
    </submittedName>
</protein>
<keyword evidence="3" id="KW-0238">DNA-binding</keyword>
<dbReference type="PANTHER" id="PTHR30126">
    <property type="entry name" value="HTH-TYPE TRANSCRIPTIONAL REGULATOR"/>
    <property type="match status" value="1"/>
</dbReference>
<evidence type="ECO:0000313" key="6">
    <source>
        <dbReference type="EMBL" id="MCL1046139.1"/>
    </source>
</evidence>
<proteinExistence type="inferred from homology"/>
<gene>
    <name evidence="6" type="ORF">L2737_12470</name>
</gene>
<feature type="domain" description="HTH lysR-type" evidence="5">
    <location>
        <begin position="3"/>
        <end position="60"/>
    </location>
</feature>
<name>A0ABT0KRA3_9GAMM</name>
<dbReference type="SUPFAM" id="SSF46785">
    <property type="entry name" value="Winged helix' DNA-binding domain"/>
    <property type="match status" value="1"/>
</dbReference>
<dbReference type="PANTHER" id="PTHR30126:SF94">
    <property type="entry name" value="LYSR FAMILY TRANSCRIPTIONAL REGULATOR"/>
    <property type="match status" value="1"/>
</dbReference>
<evidence type="ECO:0000256" key="4">
    <source>
        <dbReference type="ARBA" id="ARBA00023163"/>
    </source>
</evidence>
<evidence type="ECO:0000259" key="5">
    <source>
        <dbReference type="PROSITE" id="PS50931"/>
    </source>
</evidence>
<keyword evidence="2" id="KW-0805">Transcription regulation</keyword>
<keyword evidence="7" id="KW-1185">Reference proteome</keyword>
<dbReference type="Pfam" id="PF00126">
    <property type="entry name" value="HTH_1"/>
    <property type="match status" value="1"/>
</dbReference>
<dbReference type="SUPFAM" id="SSF53850">
    <property type="entry name" value="Periplasmic binding protein-like II"/>
    <property type="match status" value="1"/>
</dbReference>
<dbReference type="RefSeq" id="WP_229368429.1">
    <property type="nucleotide sequence ID" value="NZ_JAKIKU010000006.1"/>
</dbReference>
<evidence type="ECO:0000313" key="7">
    <source>
        <dbReference type="Proteomes" id="UP001202134"/>
    </source>
</evidence>
<dbReference type="EMBL" id="JAKIKU010000006">
    <property type="protein sequence ID" value="MCL1046139.1"/>
    <property type="molecule type" value="Genomic_DNA"/>
</dbReference>
<accession>A0ABT0KRA3</accession>
<dbReference type="InterPro" id="IPR005119">
    <property type="entry name" value="LysR_subst-bd"/>
</dbReference>
<dbReference type="Gene3D" id="3.40.190.290">
    <property type="match status" value="1"/>
</dbReference>
<dbReference type="PRINTS" id="PR00039">
    <property type="entry name" value="HTHLYSR"/>
</dbReference>
<sequence length="291" mass="32515">MKITLKQLTIFKAIHDNGQISKAAQQLHMSVPAVSMALKELEGSLGTRLFERSSNGLTTNDNGEVILPYANEMLSKGTQLEQMFAERNAVGGTIKIGSSKTAGNYILSRKIPQFKKSHPLVDIKLVINNSLTIEKMVSEKELDLGFVDAKPGLNNLKYEQWIKDKICLVTSCDNPILEQTITAELLSEQLWVLDSTMSVSRLRNTQLLRSAKININNELSMNTMGAIKRAIGTGIGVSVLPYLAVKEEIRRGEIVELELAGWDFQRKYWSISRNDEALSPLLEEFIRFCNA</sequence>
<dbReference type="Proteomes" id="UP001202134">
    <property type="component" value="Unassembled WGS sequence"/>
</dbReference>